<comment type="pathway">
    <text evidence="2">Lipid metabolism.</text>
</comment>
<evidence type="ECO:0000259" key="12">
    <source>
        <dbReference type="Pfam" id="PF06974"/>
    </source>
</evidence>
<comment type="similarity">
    <text evidence="3">Belongs to the long-chain O-acyltransferase family.</text>
</comment>
<protein>
    <recommendedName>
        <fullName evidence="4">diacylglycerol O-acyltransferase</fullName>
        <ecNumber evidence="4">2.3.1.20</ecNumber>
    </recommendedName>
</protein>
<keyword evidence="5" id="KW-0444">Lipid biosynthesis</keyword>
<dbReference type="GO" id="GO:0006071">
    <property type="term" value="P:glycerol metabolic process"/>
    <property type="evidence" value="ECO:0007669"/>
    <property type="project" value="UniProtKB-KW"/>
</dbReference>
<evidence type="ECO:0000259" key="11">
    <source>
        <dbReference type="Pfam" id="PF03007"/>
    </source>
</evidence>
<accession>A0A1T0CQ37</accession>
<dbReference type="Proteomes" id="UP000190683">
    <property type="component" value="Unassembled WGS sequence"/>
</dbReference>
<dbReference type="AlphaFoldDB" id="A0A1T0CQ37"/>
<evidence type="ECO:0000313" key="13">
    <source>
        <dbReference type="EMBL" id="OOS24349.1"/>
    </source>
</evidence>
<dbReference type="EMBL" id="MUYV01000010">
    <property type="protein sequence ID" value="OOS24349.1"/>
    <property type="molecule type" value="Genomic_DNA"/>
</dbReference>
<proteinExistence type="inferred from homology"/>
<dbReference type="Gene3D" id="3.30.559.10">
    <property type="entry name" value="Chloramphenicol acetyltransferase-like domain"/>
    <property type="match status" value="1"/>
</dbReference>
<dbReference type="GO" id="GO:0019432">
    <property type="term" value="P:triglyceride biosynthetic process"/>
    <property type="evidence" value="ECO:0007669"/>
    <property type="project" value="UniProtKB-UniPathway"/>
</dbReference>
<dbReference type="InterPro" id="IPR045034">
    <property type="entry name" value="O-acyltransferase_WSD1-like"/>
</dbReference>
<evidence type="ECO:0000256" key="4">
    <source>
        <dbReference type="ARBA" id="ARBA00013244"/>
    </source>
</evidence>
<dbReference type="EC" id="2.3.1.20" evidence="4"/>
<keyword evidence="6 13" id="KW-0808">Transferase</keyword>
<dbReference type="NCBIfam" id="TIGR02946">
    <property type="entry name" value="acyl_WS_DGAT"/>
    <property type="match status" value="1"/>
</dbReference>
<dbReference type="STRING" id="573983.B0681_07525"/>
<dbReference type="Pfam" id="PF03007">
    <property type="entry name" value="WS_DGAT_cat"/>
    <property type="match status" value="1"/>
</dbReference>
<dbReference type="GO" id="GO:0001666">
    <property type="term" value="P:response to hypoxia"/>
    <property type="evidence" value="ECO:0007669"/>
    <property type="project" value="TreeGrafter"/>
</dbReference>
<evidence type="ECO:0000256" key="1">
    <source>
        <dbReference type="ARBA" id="ARBA00004771"/>
    </source>
</evidence>
<dbReference type="SUPFAM" id="SSF52777">
    <property type="entry name" value="CoA-dependent acyltransferases"/>
    <property type="match status" value="1"/>
</dbReference>
<organism evidence="13 14">
    <name type="scientific">Moraxella porci DSM 25326</name>
    <dbReference type="NCBI Taxonomy" id="573983"/>
    <lineage>
        <taxon>Bacteria</taxon>
        <taxon>Pseudomonadati</taxon>
        <taxon>Pseudomonadota</taxon>
        <taxon>Gammaproteobacteria</taxon>
        <taxon>Moraxellales</taxon>
        <taxon>Moraxellaceae</taxon>
        <taxon>Moraxella</taxon>
    </lineage>
</organism>
<evidence type="ECO:0000256" key="5">
    <source>
        <dbReference type="ARBA" id="ARBA00022516"/>
    </source>
</evidence>
<sequence>MRAVGIVDSLFLFLENAKQPMHVAGVCVFELPDDHDEHYFNELISQIDTDALPNFPFNQVLHRGVMWRNIRKFHIHHHCHYHHLKTAKMSEALAQISRLHERRLDRSRPLWELHLFDNLEPEYEGGSKRFILYIKVHHTLMDGVAAMRLFQRSLSHLPDERLSQPLWLRNIRNKKSSFAIEHRRWRDRLKDQLHGVWPVSSELLRDYQTSQQTLSNTDAVDFISSLNAPESMFNQRIGTSRHLSIIALEKARFVRVARRLSVSTNDMILAVCAQALREYLLSQHALPEDPLIAFVPTSLRKNNTAIGNQISFVPTNLGTHSPDPEHRLQLIHQSMQAGKARIARMTQSQFINYTAAHYAWAGVNLATRLYPKKQAFNLIISNVPGDDTPLYLNGAKLQAAYPVSVLFDGQALNISFTNYQDRIDFGITACQSTLPNIQSLTSLIAKALDDYENLSS</sequence>
<evidence type="ECO:0000256" key="8">
    <source>
        <dbReference type="ARBA" id="ARBA00023098"/>
    </source>
</evidence>
<reference evidence="13 14" key="1">
    <citation type="submission" date="2017-02" db="EMBL/GenBank/DDBJ databases">
        <title>Draft genome sequence of Moraxella porci CCUG 54912T type strain.</title>
        <authorList>
            <person name="Salva-Serra F."/>
            <person name="Engstrom-Jakobsson H."/>
            <person name="Thorell K."/>
            <person name="Jaen-Luchoro D."/>
            <person name="Gonzales-Siles L."/>
            <person name="Karlsson R."/>
            <person name="Yazdan S."/>
            <person name="Boulund F."/>
            <person name="Johnning A."/>
            <person name="Engstrand L."/>
            <person name="Kristiansson E."/>
            <person name="Moore E."/>
        </authorList>
    </citation>
    <scope>NUCLEOTIDE SEQUENCE [LARGE SCALE GENOMIC DNA]</scope>
    <source>
        <strain evidence="13 14">CCUG 54912</strain>
    </source>
</reference>
<evidence type="ECO:0000313" key="14">
    <source>
        <dbReference type="Proteomes" id="UP000190683"/>
    </source>
</evidence>
<dbReference type="InterPro" id="IPR023213">
    <property type="entry name" value="CAT-like_dom_sf"/>
</dbReference>
<dbReference type="Gene3D" id="3.30.559.30">
    <property type="entry name" value="Nonribosomal peptide synthetase, condensation domain"/>
    <property type="match status" value="1"/>
</dbReference>
<dbReference type="GO" id="GO:0005886">
    <property type="term" value="C:plasma membrane"/>
    <property type="evidence" value="ECO:0007669"/>
    <property type="project" value="TreeGrafter"/>
</dbReference>
<feature type="domain" description="O-acyltransferase WSD1 C-terminal" evidence="12">
    <location>
        <begin position="307"/>
        <end position="450"/>
    </location>
</feature>
<evidence type="ECO:0000256" key="3">
    <source>
        <dbReference type="ARBA" id="ARBA00009587"/>
    </source>
</evidence>
<evidence type="ECO:0000256" key="10">
    <source>
        <dbReference type="ARBA" id="ARBA00048109"/>
    </source>
</evidence>
<dbReference type="UniPathway" id="UPA00282"/>
<dbReference type="InterPro" id="IPR014292">
    <property type="entry name" value="Acyl_transf_WS/DGAT"/>
</dbReference>
<keyword evidence="9 13" id="KW-0012">Acyltransferase</keyword>
<feature type="domain" description="O-acyltransferase WSD1-like N-terminal" evidence="11">
    <location>
        <begin position="7"/>
        <end position="268"/>
    </location>
</feature>
<dbReference type="PANTHER" id="PTHR31650">
    <property type="entry name" value="O-ACYLTRANSFERASE (WSD1-LIKE) FAMILY PROTEIN"/>
    <property type="match status" value="1"/>
</dbReference>
<evidence type="ECO:0000256" key="6">
    <source>
        <dbReference type="ARBA" id="ARBA00022679"/>
    </source>
</evidence>
<gene>
    <name evidence="13" type="ORF">B0681_07525</name>
</gene>
<comment type="caution">
    <text evidence="13">The sequence shown here is derived from an EMBL/GenBank/DDBJ whole genome shotgun (WGS) entry which is preliminary data.</text>
</comment>
<evidence type="ECO:0000256" key="7">
    <source>
        <dbReference type="ARBA" id="ARBA00022798"/>
    </source>
</evidence>
<keyword evidence="8" id="KW-0443">Lipid metabolism</keyword>
<dbReference type="InterPro" id="IPR009721">
    <property type="entry name" value="O-acyltransferase_WSD1_C"/>
</dbReference>
<dbReference type="GO" id="GO:0004144">
    <property type="term" value="F:diacylglycerol O-acyltransferase activity"/>
    <property type="evidence" value="ECO:0007669"/>
    <property type="project" value="UniProtKB-EC"/>
</dbReference>
<dbReference type="GO" id="GO:0071731">
    <property type="term" value="P:response to nitric oxide"/>
    <property type="evidence" value="ECO:0007669"/>
    <property type="project" value="TreeGrafter"/>
</dbReference>
<keyword evidence="7" id="KW-0319">Glycerol metabolism</keyword>
<dbReference type="GO" id="GO:0051701">
    <property type="term" value="P:biological process involved in interaction with host"/>
    <property type="evidence" value="ECO:0007669"/>
    <property type="project" value="TreeGrafter"/>
</dbReference>
<dbReference type="PANTHER" id="PTHR31650:SF1">
    <property type="entry name" value="WAX ESTER SYNTHASE_DIACYLGLYCEROL ACYLTRANSFERASE 4-RELATED"/>
    <property type="match status" value="1"/>
</dbReference>
<dbReference type="Pfam" id="PF06974">
    <property type="entry name" value="WS_DGAT_C"/>
    <property type="match status" value="1"/>
</dbReference>
<comment type="pathway">
    <text evidence="1">Glycerolipid metabolism; triacylglycerol biosynthesis.</text>
</comment>
<name>A0A1T0CQ37_9GAMM</name>
<evidence type="ECO:0000256" key="2">
    <source>
        <dbReference type="ARBA" id="ARBA00005189"/>
    </source>
</evidence>
<dbReference type="InterPro" id="IPR004255">
    <property type="entry name" value="O-acyltransferase_WSD1_N"/>
</dbReference>
<comment type="catalytic activity">
    <reaction evidence="10">
        <text>an acyl-CoA + a 1,2-diacyl-sn-glycerol = a triacyl-sn-glycerol + CoA</text>
        <dbReference type="Rhea" id="RHEA:10868"/>
        <dbReference type="ChEBI" id="CHEBI:17815"/>
        <dbReference type="ChEBI" id="CHEBI:57287"/>
        <dbReference type="ChEBI" id="CHEBI:58342"/>
        <dbReference type="ChEBI" id="CHEBI:64615"/>
        <dbReference type="EC" id="2.3.1.20"/>
    </reaction>
</comment>
<keyword evidence="14" id="KW-1185">Reference proteome</keyword>
<evidence type="ECO:0000256" key="9">
    <source>
        <dbReference type="ARBA" id="ARBA00023315"/>
    </source>
</evidence>